<protein>
    <submittedName>
        <fullName evidence="1">Uncharacterized protein</fullName>
    </submittedName>
</protein>
<dbReference type="EMBL" id="VDLU01000001">
    <property type="protein sequence ID" value="TNJ30145.1"/>
    <property type="molecule type" value="Genomic_DNA"/>
</dbReference>
<dbReference type="Proteomes" id="UP000315496">
    <property type="component" value="Chromosome 1"/>
</dbReference>
<proteinExistence type="predicted"/>
<evidence type="ECO:0000313" key="2">
    <source>
        <dbReference type="Proteomes" id="UP000315496"/>
    </source>
</evidence>
<reference evidence="1 2" key="1">
    <citation type="submission" date="2019-05" db="EMBL/GenBank/DDBJ databases">
        <title>The compact genome of Giardia muris reveals important steps in the evolution of intestinal protozoan parasites.</title>
        <authorList>
            <person name="Xu F."/>
            <person name="Jimenez-Gonzalez A."/>
            <person name="Einarsson E."/>
            <person name="Astvaldsson A."/>
            <person name="Peirasmaki D."/>
            <person name="Eckmann L."/>
            <person name="Andersson J.O."/>
            <person name="Svard S.G."/>
            <person name="Jerlstrom-Hultqvist J."/>
        </authorList>
    </citation>
    <scope>NUCLEOTIDE SEQUENCE [LARGE SCALE GENOMIC DNA]</scope>
    <source>
        <strain evidence="1 2">Roberts-Thomson</strain>
    </source>
</reference>
<dbReference type="VEuPathDB" id="GiardiaDB:GMRT_14314"/>
<sequence length="473" mass="53121">MSIPLLCSRMGLSARQADALGWIPKDPVIAPIIDYIFANYSIMSVDELRLLDALPDYIRNLPSDSVRVQLEALEMEIEAEALPESSITLTKLESLCQQTEEMVESLPTEPAHDLNKAPTLKEALTSKTKELSRYALQLVDLEANVMSAKRAILERLLADLDDGMSKQNANRLETFVTHEVRFFSSIRTFLVELRREFDTLEALIDEYRAEVTYSAQEFRRVFSAALHAEYEVVVAKERVKMLRNALPQHHAGQFLPDFNTAHDDLCLTLEEQALLRSTLTHKLNQFIHPSSLSQMIASDTIQRQCFDENRSLIDLILDAESTRLELGSQVTHYLETENADNATLQNVIRTFLGHIETLVRTTLQPRYQAGTLLSHVREIPKPPPLISSGYGTLASALLGQPIRSSGEVLDAFARLRGVMSEPVLQSQHRRGSTPELAPEILREYDTLRAATAAAQFALPPAFRQLQSALDAFK</sequence>
<dbReference type="AlphaFoldDB" id="A0A4Z1SZG8"/>
<comment type="caution">
    <text evidence="1">The sequence shown here is derived from an EMBL/GenBank/DDBJ whole genome shotgun (WGS) entry which is preliminary data.</text>
</comment>
<evidence type="ECO:0000313" key="1">
    <source>
        <dbReference type="EMBL" id="TNJ30145.1"/>
    </source>
</evidence>
<organism evidence="1 2">
    <name type="scientific">Giardia muris</name>
    <dbReference type="NCBI Taxonomy" id="5742"/>
    <lineage>
        <taxon>Eukaryota</taxon>
        <taxon>Metamonada</taxon>
        <taxon>Diplomonadida</taxon>
        <taxon>Hexamitidae</taxon>
        <taxon>Giardiinae</taxon>
        <taxon>Giardia</taxon>
    </lineage>
</organism>
<gene>
    <name evidence="1" type="ORF">GMRT_14314</name>
</gene>
<accession>A0A4Z1SZG8</accession>
<name>A0A4Z1SZG8_GIAMU</name>
<keyword evidence="2" id="KW-1185">Reference proteome</keyword>